<evidence type="ECO:0000256" key="1">
    <source>
        <dbReference type="SAM" id="Coils"/>
    </source>
</evidence>
<organism evidence="3 4">
    <name type="scientific">Cardamine amara subsp. amara</name>
    <dbReference type="NCBI Taxonomy" id="228776"/>
    <lineage>
        <taxon>Eukaryota</taxon>
        <taxon>Viridiplantae</taxon>
        <taxon>Streptophyta</taxon>
        <taxon>Embryophyta</taxon>
        <taxon>Tracheophyta</taxon>
        <taxon>Spermatophyta</taxon>
        <taxon>Magnoliopsida</taxon>
        <taxon>eudicotyledons</taxon>
        <taxon>Gunneridae</taxon>
        <taxon>Pentapetalae</taxon>
        <taxon>rosids</taxon>
        <taxon>malvids</taxon>
        <taxon>Brassicales</taxon>
        <taxon>Brassicaceae</taxon>
        <taxon>Cardamineae</taxon>
        <taxon>Cardamine</taxon>
    </lineage>
</organism>
<keyword evidence="4" id="KW-1185">Reference proteome</keyword>
<dbReference type="EMBL" id="JBANAX010000939">
    <property type="protein sequence ID" value="KAL1187884.1"/>
    <property type="molecule type" value="Genomic_DNA"/>
</dbReference>
<feature type="compositionally biased region" description="Polar residues" evidence="2">
    <location>
        <begin position="1"/>
        <end position="18"/>
    </location>
</feature>
<comment type="caution">
    <text evidence="3">The sequence shown here is derived from an EMBL/GenBank/DDBJ whole genome shotgun (WGS) entry which is preliminary data.</text>
</comment>
<proteinExistence type="predicted"/>
<accession>A0ABD0ZC57</accession>
<dbReference type="PANTHER" id="PTHR47357">
    <property type="entry name" value="COP1-INTERACTIVE PROTEIN 1"/>
    <property type="match status" value="1"/>
</dbReference>
<dbReference type="AlphaFoldDB" id="A0ABD0ZC57"/>
<evidence type="ECO:0000256" key="2">
    <source>
        <dbReference type="SAM" id="MobiDB-lite"/>
    </source>
</evidence>
<dbReference type="Proteomes" id="UP001558713">
    <property type="component" value="Unassembled WGS sequence"/>
</dbReference>
<feature type="region of interest" description="Disordered" evidence="2">
    <location>
        <begin position="1"/>
        <end position="20"/>
    </location>
</feature>
<sequence length="355" mass="40079">MDSTTETGPENVDSSLRPHNSKPLAEILTEINQNVQSMLKLIEDGEPESTEKFLCLYQSLGETYNDLNQELLNGLLKFDFKLSSSDHNNASKSSSFVFPMAHLSSSKSVISPSLESGTSYSSPKHQLVSQGTTTSSEMLQSLRLNGEVEKNPSAFQIADIFCAELETGRRELEARNIEIETEKRHVLELESKLSDSSYKIENLESELEVIKECLGVSEAEVSKLLEMLSECETEKAKLQPDNADLVDSLRAELKSRDIQIEQMEECLNQVCFKDTEIMPESGTNKNVVEELRARGEDLEKQVELQRNVITEIEEEKREAIKQLCFSLDHYKSKYLELVRSLSDNKKGMPCSKHNL</sequence>
<protein>
    <submittedName>
        <fullName evidence="3">Protein NETWORKED 4B</fullName>
    </submittedName>
</protein>
<reference evidence="3 4" key="1">
    <citation type="submission" date="2024-04" db="EMBL/GenBank/DDBJ databases">
        <title>Genome assembly C_amara_ONT_v2.</title>
        <authorList>
            <person name="Yant L."/>
            <person name="Moore C."/>
            <person name="Slenker M."/>
        </authorList>
    </citation>
    <scope>NUCLEOTIDE SEQUENCE [LARGE SCALE GENOMIC DNA]</scope>
    <source>
        <tissue evidence="3">Leaf</tissue>
    </source>
</reference>
<name>A0ABD0ZC57_CARAN</name>
<feature type="coiled-coil region" evidence="1">
    <location>
        <begin position="288"/>
        <end position="322"/>
    </location>
</feature>
<feature type="coiled-coil region" evidence="1">
    <location>
        <begin position="162"/>
        <end position="220"/>
    </location>
</feature>
<keyword evidence="1" id="KW-0175">Coiled coil</keyword>
<dbReference type="PANTHER" id="PTHR47357:SF1">
    <property type="entry name" value="SPINDLE POLE BODY COMPONENT 110"/>
    <property type="match status" value="1"/>
</dbReference>
<evidence type="ECO:0000313" key="3">
    <source>
        <dbReference type="EMBL" id="KAL1187884.1"/>
    </source>
</evidence>
<evidence type="ECO:0000313" key="4">
    <source>
        <dbReference type="Proteomes" id="UP001558713"/>
    </source>
</evidence>
<gene>
    <name evidence="3" type="ORF">V5N11_015844</name>
</gene>